<dbReference type="RefSeq" id="WP_112441002.1">
    <property type="nucleotide sequence ID" value="NZ_CP030073.1"/>
</dbReference>
<feature type="transmembrane region" description="Helical" evidence="1">
    <location>
        <begin position="172"/>
        <end position="191"/>
    </location>
</feature>
<keyword evidence="1" id="KW-0472">Membrane</keyword>
<sequence>MLIAEARIQTEHSGRYLSELCRQPSRTGGHMRLRPRPHHADMSTLQHIERSVTRGTVDLGWARCTLHAGTDVLTLRAEAADQDSLLRIQRLMTRRLQKAGRRDAPQVTWQQSETVDHRPVDLIAVAPDPPRTAPARRPRRRATIGLIAVVALAVAVHLGVGGLLLVSGPWGHWGLGALLAVALAKAVFLLGRRAARRRSRW</sequence>
<dbReference type="AlphaFoldDB" id="A0A2Z4J8L8"/>
<name>A0A2Z4J8L8_9ACTN</name>
<evidence type="ECO:0008006" key="4">
    <source>
        <dbReference type="Google" id="ProtNLM"/>
    </source>
</evidence>
<keyword evidence="3" id="KW-1185">Reference proteome</keyword>
<organism evidence="2 3">
    <name type="scientific">Streptomyces cadmiisoli</name>
    <dbReference type="NCBI Taxonomy" id="2184053"/>
    <lineage>
        <taxon>Bacteria</taxon>
        <taxon>Bacillati</taxon>
        <taxon>Actinomycetota</taxon>
        <taxon>Actinomycetes</taxon>
        <taxon>Kitasatosporales</taxon>
        <taxon>Streptomycetaceae</taxon>
        <taxon>Streptomyces</taxon>
        <taxon>Streptomyces aurantiacus group</taxon>
    </lineage>
</organism>
<dbReference type="KEGG" id="scad:DN051_36545"/>
<gene>
    <name evidence="2" type="ORF">DN051_36545</name>
</gene>
<reference evidence="2 3" key="1">
    <citation type="journal article" date="2019" name="Int. J. Syst. Evol. Microbiol.">
        <title>Streptomyces cadmiisoli sp. nov., a novel actinomycete isolated from cadmium-contaminated soil.</title>
        <authorList>
            <person name="Li K."/>
            <person name="Tang X."/>
            <person name="Zhao J."/>
            <person name="Guo Y."/>
            <person name="Tang Y."/>
            <person name="Gao J."/>
        </authorList>
    </citation>
    <scope>NUCLEOTIDE SEQUENCE [LARGE SCALE GENOMIC DNA]</scope>
    <source>
        <strain evidence="2 3">ZFG47</strain>
    </source>
</reference>
<protein>
    <recommendedName>
        <fullName evidence="4">DUF2218 domain-containing protein</fullName>
    </recommendedName>
</protein>
<evidence type="ECO:0000313" key="3">
    <source>
        <dbReference type="Proteomes" id="UP000249616"/>
    </source>
</evidence>
<accession>A0A2Z4J8L8</accession>
<proteinExistence type="predicted"/>
<dbReference type="Gene3D" id="3.30.310.50">
    <property type="entry name" value="Alpha-D-phosphohexomutase, C-terminal domain"/>
    <property type="match status" value="1"/>
</dbReference>
<dbReference type="InterPro" id="IPR014543">
    <property type="entry name" value="UCP028291"/>
</dbReference>
<dbReference type="Proteomes" id="UP000249616">
    <property type="component" value="Chromosome"/>
</dbReference>
<evidence type="ECO:0000256" key="1">
    <source>
        <dbReference type="SAM" id="Phobius"/>
    </source>
</evidence>
<dbReference type="Pfam" id="PF09981">
    <property type="entry name" value="DUF2218"/>
    <property type="match status" value="1"/>
</dbReference>
<feature type="transmembrane region" description="Helical" evidence="1">
    <location>
        <begin position="144"/>
        <end position="166"/>
    </location>
</feature>
<keyword evidence="1" id="KW-0812">Transmembrane</keyword>
<evidence type="ECO:0000313" key="2">
    <source>
        <dbReference type="EMBL" id="AWW41504.1"/>
    </source>
</evidence>
<keyword evidence="1" id="KW-1133">Transmembrane helix</keyword>
<dbReference type="EMBL" id="CP030073">
    <property type="protein sequence ID" value="AWW41504.1"/>
    <property type="molecule type" value="Genomic_DNA"/>
</dbReference>